<dbReference type="Gene3D" id="3.40.50.1820">
    <property type="entry name" value="alpha/beta hydrolase"/>
    <property type="match status" value="1"/>
</dbReference>
<dbReference type="OrthoDB" id="408631at2759"/>
<feature type="non-terminal residue" evidence="3">
    <location>
        <position position="103"/>
    </location>
</feature>
<sequence>TELASKFSPVYLYQFSYQGVMDGLSYLPNVTGTDSVAHTAELKYLFGGVEGHAGDPTDYPESDQLTMKRMLVLWTNFIKYQNPTPNSNPLLENIVWPRVRGDN</sequence>
<evidence type="ECO:0000256" key="1">
    <source>
        <dbReference type="ARBA" id="ARBA00023180"/>
    </source>
</evidence>
<dbReference type="InterPro" id="IPR002018">
    <property type="entry name" value="CarbesteraseB"/>
</dbReference>
<dbReference type="Pfam" id="PF00135">
    <property type="entry name" value="COesterase"/>
    <property type="match status" value="1"/>
</dbReference>
<evidence type="ECO:0000313" key="3">
    <source>
        <dbReference type="EMBL" id="AIY68347.1"/>
    </source>
</evidence>
<dbReference type="AlphaFoldDB" id="A0A0A7EP22"/>
<name>A0A0A7EP22_LEPDE</name>
<dbReference type="EMBL" id="KM220556">
    <property type="protein sequence ID" value="AIY68347.1"/>
    <property type="molecule type" value="mRNA"/>
</dbReference>
<reference evidence="3" key="1">
    <citation type="submission" date="2014-07" db="EMBL/GenBank/DDBJ databases">
        <title>Identification of esterase genes and their expression profiles in several pesticides treated Colorado potato beetle, Leptinotarsa decemlineata.</title>
        <authorList>
            <person name="Lv F."/>
            <person name="Fu K."/>
        </authorList>
    </citation>
    <scope>NUCLEOTIDE SEQUENCE</scope>
</reference>
<proteinExistence type="evidence at transcript level"/>
<feature type="non-terminal residue" evidence="3">
    <location>
        <position position="1"/>
    </location>
</feature>
<organism evidence="3">
    <name type="scientific">Leptinotarsa decemlineata</name>
    <name type="common">Colorado potato beetle</name>
    <name type="synonym">Doryphora decemlineata</name>
    <dbReference type="NCBI Taxonomy" id="7539"/>
    <lineage>
        <taxon>Eukaryota</taxon>
        <taxon>Metazoa</taxon>
        <taxon>Ecdysozoa</taxon>
        <taxon>Arthropoda</taxon>
        <taxon>Hexapoda</taxon>
        <taxon>Insecta</taxon>
        <taxon>Pterygota</taxon>
        <taxon>Neoptera</taxon>
        <taxon>Endopterygota</taxon>
        <taxon>Coleoptera</taxon>
        <taxon>Polyphaga</taxon>
        <taxon>Cucujiformia</taxon>
        <taxon>Chrysomeloidea</taxon>
        <taxon>Chrysomelidae</taxon>
        <taxon>Chrysomelinae</taxon>
        <taxon>Doryphorini</taxon>
        <taxon>Leptinotarsa</taxon>
    </lineage>
</organism>
<keyword evidence="1" id="KW-0325">Glycoprotein</keyword>
<dbReference type="InterPro" id="IPR050309">
    <property type="entry name" value="Type-B_Carboxylest/Lipase"/>
</dbReference>
<dbReference type="PANTHER" id="PTHR11559">
    <property type="entry name" value="CARBOXYLESTERASE"/>
    <property type="match status" value="1"/>
</dbReference>
<protein>
    <submittedName>
        <fullName evidence="3">Esterase</fullName>
    </submittedName>
</protein>
<accession>A0A0A7EP22</accession>
<feature type="domain" description="Carboxylesterase type B" evidence="2">
    <location>
        <begin position="4"/>
        <end position="99"/>
    </location>
</feature>
<evidence type="ECO:0000259" key="2">
    <source>
        <dbReference type="Pfam" id="PF00135"/>
    </source>
</evidence>
<dbReference type="InterPro" id="IPR029058">
    <property type="entry name" value="AB_hydrolase_fold"/>
</dbReference>
<dbReference type="SUPFAM" id="SSF53474">
    <property type="entry name" value="alpha/beta-Hydrolases"/>
    <property type="match status" value="1"/>
</dbReference>